<reference evidence="3" key="1">
    <citation type="submission" date="2021-03" db="EMBL/GenBank/DDBJ databases">
        <title>Legionella lytica PCM 2298.</title>
        <authorList>
            <person name="Koper P."/>
        </authorList>
    </citation>
    <scope>NUCLEOTIDE SEQUENCE</scope>
    <source>
        <strain evidence="3">PCM 2298</strain>
    </source>
</reference>
<evidence type="ECO:0000313" key="4">
    <source>
        <dbReference type="Proteomes" id="UP001057474"/>
    </source>
</evidence>
<dbReference type="Gene3D" id="3.40.1050.10">
    <property type="entry name" value="Carbonic anhydrase"/>
    <property type="match status" value="1"/>
</dbReference>
<keyword evidence="2" id="KW-1133">Transmembrane helix</keyword>
<dbReference type="InterPro" id="IPR036874">
    <property type="entry name" value="Carbonic_anhydrase_sf"/>
</dbReference>
<organism evidence="3 4">
    <name type="scientific">Legionella lytica</name>
    <dbReference type="NCBI Taxonomy" id="96232"/>
    <lineage>
        <taxon>Bacteria</taxon>
        <taxon>Pseudomonadati</taxon>
        <taxon>Pseudomonadota</taxon>
        <taxon>Gammaproteobacteria</taxon>
        <taxon>Legionellales</taxon>
        <taxon>Legionellaceae</taxon>
        <taxon>Legionella</taxon>
    </lineage>
</organism>
<dbReference type="SMART" id="SM00947">
    <property type="entry name" value="Pro_CA"/>
    <property type="match status" value="1"/>
</dbReference>
<dbReference type="SUPFAM" id="SSF53056">
    <property type="entry name" value="beta-carbonic anhydrase, cab"/>
    <property type="match status" value="1"/>
</dbReference>
<dbReference type="InterPro" id="IPR001765">
    <property type="entry name" value="Carbonic_anhydrase"/>
</dbReference>
<dbReference type="Pfam" id="PF00484">
    <property type="entry name" value="Pro_CA"/>
    <property type="match status" value="1"/>
</dbReference>
<dbReference type="PANTHER" id="PTHR11002:SF79">
    <property type="entry name" value="CARBONIC ANHYDRASE 2"/>
    <property type="match status" value="1"/>
</dbReference>
<keyword evidence="4" id="KW-1185">Reference proteome</keyword>
<evidence type="ECO:0000256" key="2">
    <source>
        <dbReference type="SAM" id="Phobius"/>
    </source>
</evidence>
<dbReference type="PANTHER" id="PTHR11002">
    <property type="entry name" value="CARBONIC ANHYDRASE"/>
    <property type="match status" value="1"/>
</dbReference>
<comment type="similarity">
    <text evidence="1">Belongs to the beta-class carbonic anhydrase family.</text>
</comment>
<keyword evidence="2" id="KW-0472">Membrane</keyword>
<gene>
    <name evidence="3" type="ORF">J2N86_11235</name>
</gene>
<evidence type="ECO:0000256" key="1">
    <source>
        <dbReference type="ARBA" id="ARBA00006217"/>
    </source>
</evidence>
<dbReference type="Proteomes" id="UP001057474">
    <property type="component" value="Chromosome"/>
</dbReference>
<protein>
    <submittedName>
        <fullName evidence="3">Carbonic anhydrase</fullName>
    </submittedName>
</protein>
<dbReference type="EMBL" id="CP071527">
    <property type="protein sequence ID" value="USQ15196.1"/>
    <property type="molecule type" value="Genomic_DNA"/>
</dbReference>
<proteinExistence type="inferred from homology"/>
<accession>A0ABY4YCE4</accession>
<sequence length="259" mass="28381">MNKKIITKKKELLVKHLLKSIFLACGVIYSLNGFANAEVEIPLLGKTMTQAKQQDMSPKQALLRLKEGNQRFLNNKLVARDYLKQAYQSSYGQYPFAVVLNCMDSRSVPEFLFDQGLADLFTLRVAGNIVNDDILGSMEFATKAAGARLIVVLAHTSCGAVAGACNGVKLGHLTDVLDKIQPAVQMSMKAEDSKNCSDYKLVDAIAKTNALNMVKEIQERSPILKALVENNKVGIVAGMHDIKTGQVTFFEEGRSVPKS</sequence>
<dbReference type="NCBIfam" id="NF011765">
    <property type="entry name" value="PRK15219.1"/>
    <property type="match status" value="1"/>
</dbReference>
<keyword evidence="2" id="KW-0812">Transmembrane</keyword>
<name>A0ABY4YCE4_9GAMM</name>
<evidence type="ECO:0000313" key="3">
    <source>
        <dbReference type="EMBL" id="USQ15196.1"/>
    </source>
</evidence>
<feature type="transmembrane region" description="Helical" evidence="2">
    <location>
        <begin position="12"/>
        <end position="31"/>
    </location>
</feature>
<dbReference type="CDD" id="cd03378">
    <property type="entry name" value="beta_CA_cladeC"/>
    <property type="match status" value="1"/>
</dbReference>